<dbReference type="STRING" id="1851148.SMSP2_01608"/>
<evidence type="ECO:0000313" key="2">
    <source>
        <dbReference type="Proteomes" id="UP000188181"/>
    </source>
</evidence>
<evidence type="ECO:0000313" key="1">
    <source>
        <dbReference type="EMBL" id="AQQ71242.1"/>
    </source>
</evidence>
<dbReference type="EMBL" id="CP019646">
    <property type="protein sequence ID" value="AQQ71242.1"/>
    <property type="molecule type" value="Genomic_DNA"/>
</dbReference>
<sequence length="338" mass="38077">MVKTTENILLIAAAVILAGVSYAAAEGDFYKEALITGGYSDNDQWIGSSGRGMRNAVGFEYFRKFSDEYGDYMTMDIQMRFAYEDRESGDDAFGLEIHNAWLDFNTGLGSALRVGHFSPAFGLEPLIDTHSSLLQTLAMKNIGFKKDWGLGYRGLLGDFDYQVAAQLGSGMSIMAEDDNYLLSGRISTSQTRDKQLGLSVLYGRTLQASEMWTIPKPRLMSNESVLKKRVGIDYQSPLWLFDFKTEAAFGEDDGETVGGAMAQIEYTLPQQQRTKLKMQTIYWSDSLEDKNLRDLTLLPVIEHQLSDTTTLRAGYYHDLHSRKDEDKMVVVQLYYYGK</sequence>
<dbReference type="InterPro" id="IPR023614">
    <property type="entry name" value="Porin_dom_sf"/>
</dbReference>
<dbReference type="RefSeq" id="WP_146683438.1">
    <property type="nucleotide sequence ID" value="NZ_CP019646.1"/>
</dbReference>
<dbReference type="Proteomes" id="UP000188181">
    <property type="component" value="Chromosome"/>
</dbReference>
<accession>A0A1Q2MG47</accession>
<dbReference type="KEGG" id="pbas:SMSP2_01608"/>
<proteinExistence type="predicted"/>
<protein>
    <recommendedName>
        <fullName evidence="3">Phosphate-selective porin</fullName>
    </recommendedName>
</protein>
<dbReference type="OrthoDB" id="6386907at2"/>
<organism evidence="1 2">
    <name type="scientific">Limihaloglobus sulfuriphilus</name>
    <dbReference type="NCBI Taxonomy" id="1851148"/>
    <lineage>
        <taxon>Bacteria</taxon>
        <taxon>Pseudomonadati</taxon>
        <taxon>Planctomycetota</taxon>
        <taxon>Phycisphaerae</taxon>
        <taxon>Sedimentisphaerales</taxon>
        <taxon>Sedimentisphaeraceae</taxon>
        <taxon>Limihaloglobus</taxon>
    </lineage>
</organism>
<dbReference type="AlphaFoldDB" id="A0A1Q2MG47"/>
<keyword evidence="2" id="KW-1185">Reference proteome</keyword>
<dbReference type="Gene3D" id="2.40.160.10">
    <property type="entry name" value="Porin"/>
    <property type="match status" value="1"/>
</dbReference>
<reference evidence="2" key="1">
    <citation type="submission" date="2017-02" db="EMBL/GenBank/DDBJ databases">
        <title>Comparative genomics and description of representatives of a novel lineage of planctomycetes thriving in anoxic sediments.</title>
        <authorList>
            <person name="Spring S."/>
            <person name="Bunk B."/>
            <person name="Sproer C."/>
        </authorList>
    </citation>
    <scope>NUCLEOTIDE SEQUENCE [LARGE SCALE GENOMIC DNA]</scope>
    <source>
        <strain evidence="2">SM-Chi-D1</strain>
    </source>
</reference>
<evidence type="ECO:0008006" key="3">
    <source>
        <dbReference type="Google" id="ProtNLM"/>
    </source>
</evidence>
<gene>
    <name evidence="1" type="ORF">SMSP2_01608</name>
</gene>
<name>A0A1Q2MG47_9BACT</name>